<dbReference type="Proteomes" id="UP001474120">
    <property type="component" value="Unassembled WGS sequence"/>
</dbReference>
<evidence type="ECO:0000313" key="3">
    <source>
        <dbReference type="Proteomes" id="UP001474120"/>
    </source>
</evidence>
<dbReference type="RefSeq" id="WP_342160664.1">
    <property type="nucleotide sequence ID" value="NZ_JBCDNA010000002.1"/>
</dbReference>
<keyword evidence="1" id="KW-0812">Transmembrane</keyword>
<name>A0ABU9L249_9FLAO</name>
<dbReference type="Pfam" id="PF19578">
    <property type="entry name" value="DUF6090"/>
    <property type="match status" value="1"/>
</dbReference>
<organism evidence="2 3">
    <name type="scientific">Lutimonas vermicola</name>
    <dbReference type="NCBI Taxonomy" id="414288"/>
    <lineage>
        <taxon>Bacteria</taxon>
        <taxon>Pseudomonadati</taxon>
        <taxon>Bacteroidota</taxon>
        <taxon>Flavobacteriia</taxon>
        <taxon>Flavobacteriales</taxon>
        <taxon>Flavobacteriaceae</taxon>
        <taxon>Lutimonas</taxon>
    </lineage>
</organism>
<proteinExistence type="predicted"/>
<keyword evidence="1" id="KW-1133">Transmembrane helix</keyword>
<dbReference type="EMBL" id="JBCDNA010000002">
    <property type="protein sequence ID" value="MEL4456518.1"/>
    <property type="molecule type" value="Genomic_DNA"/>
</dbReference>
<evidence type="ECO:0000256" key="1">
    <source>
        <dbReference type="SAM" id="Phobius"/>
    </source>
</evidence>
<sequence>MADDNRPLKYARYAIGEIALVVIGILIALQINNWNEERKRAKQEKNILLALKSDFIESKLRLNQTIIVQKKCIRQSITLISIYEGKVPYPNTDSIKTYLQYGAFSWYRAEIVTGAYDALLNAGDSELIKNQDLIRLLAEYFSILNSGFEDQETSMNLLNNMQIVAAPALLTLSVSNWRERIGLDPVSDAGKEGQALKHLFEQDAFFSYLYHKTVIEELRLTIQEDLLSRMSEILSIIDNELE</sequence>
<comment type="caution">
    <text evidence="2">The sequence shown here is derived from an EMBL/GenBank/DDBJ whole genome shotgun (WGS) entry which is preliminary data.</text>
</comment>
<reference evidence="2 3" key="1">
    <citation type="submission" date="2024-04" db="EMBL/GenBank/DDBJ databases">
        <title>whole genome sequencing of Lutimonas vermicola strain IMCC1616.</title>
        <authorList>
            <person name="Bae S.S."/>
        </authorList>
    </citation>
    <scope>NUCLEOTIDE SEQUENCE [LARGE SCALE GENOMIC DNA]</scope>
    <source>
        <strain evidence="2 3">IMCC1616</strain>
    </source>
</reference>
<evidence type="ECO:0000313" key="2">
    <source>
        <dbReference type="EMBL" id="MEL4456518.1"/>
    </source>
</evidence>
<keyword evidence="3" id="KW-1185">Reference proteome</keyword>
<dbReference type="InterPro" id="IPR045749">
    <property type="entry name" value="DUF6090"/>
</dbReference>
<gene>
    <name evidence="2" type="ORF">AABB81_11465</name>
</gene>
<feature type="transmembrane region" description="Helical" evidence="1">
    <location>
        <begin position="12"/>
        <end position="32"/>
    </location>
</feature>
<accession>A0ABU9L249</accession>
<protein>
    <submittedName>
        <fullName evidence="2">DUF6090 family protein</fullName>
    </submittedName>
</protein>
<keyword evidence="1" id="KW-0472">Membrane</keyword>